<dbReference type="NCBIfam" id="NF047847">
    <property type="entry name" value="SS_mature_LptM"/>
    <property type="match status" value="1"/>
</dbReference>
<evidence type="ECO:0000256" key="2">
    <source>
        <dbReference type="ARBA" id="ARBA00022729"/>
    </source>
</evidence>
<organism evidence="7 8">
    <name type="scientific">Amphritea atlantica</name>
    <dbReference type="NCBI Taxonomy" id="355243"/>
    <lineage>
        <taxon>Bacteria</taxon>
        <taxon>Pseudomonadati</taxon>
        <taxon>Pseudomonadota</taxon>
        <taxon>Gammaproteobacteria</taxon>
        <taxon>Oceanospirillales</taxon>
        <taxon>Oceanospirillaceae</taxon>
        <taxon>Amphritea</taxon>
    </lineage>
</organism>
<accession>A0ABY5GZT5</accession>
<dbReference type="EMBL" id="CP073345">
    <property type="protein sequence ID" value="UTW05532.1"/>
    <property type="molecule type" value="Genomic_DNA"/>
</dbReference>
<evidence type="ECO:0000313" key="7">
    <source>
        <dbReference type="EMBL" id="UTW05532.1"/>
    </source>
</evidence>
<geneLocation type="plasmid" evidence="7 8">
    <name>unnamed</name>
</geneLocation>
<evidence type="ECO:0000256" key="3">
    <source>
        <dbReference type="ARBA" id="ARBA00023136"/>
    </source>
</evidence>
<dbReference type="Proteomes" id="UP001059950">
    <property type="component" value="Plasmid unnamed"/>
</dbReference>
<evidence type="ECO:0000256" key="4">
    <source>
        <dbReference type="ARBA" id="ARBA00023139"/>
    </source>
</evidence>
<keyword evidence="2" id="KW-0732">Signal</keyword>
<evidence type="ECO:0000256" key="6">
    <source>
        <dbReference type="ARBA" id="ARBA00023288"/>
    </source>
</evidence>
<keyword evidence="8" id="KW-1185">Reference proteome</keyword>
<evidence type="ECO:0000256" key="1">
    <source>
        <dbReference type="ARBA" id="ARBA00004459"/>
    </source>
</evidence>
<protein>
    <submittedName>
        <fullName evidence="7">Lipoprotein</fullName>
    </submittedName>
</protein>
<dbReference type="InterPro" id="IPR032831">
    <property type="entry name" value="LptM_cons"/>
</dbReference>
<keyword evidence="6 7" id="KW-0449">Lipoprotein</keyword>
<keyword evidence="7" id="KW-0614">Plasmid</keyword>
<proteinExistence type="predicted"/>
<keyword evidence="3" id="KW-0472">Membrane</keyword>
<evidence type="ECO:0000313" key="8">
    <source>
        <dbReference type="Proteomes" id="UP001059950"/>
    </source>
</evidence>
<keyword evidence="4" id="KW-0564">Palmitate</keyword>
<name>A0ABY5GZT5_9GAMM</name>
<evidence type="ECO:0000256" key="5">
    <source>
        <dbReference type="ARBA" id="ARBA00023237"/>
    </source>
</evidence>
<sequence length="39" mass="4358">MKACWIAIFFSVLLISGCGQKGKLYLPDEAPEQTQQQSQ</sequence>
<keyword evidence="5" id="KW-0998">Cell outer membrane</keyword>
<reference evidence="7" key="1">
    <citation type="submission" date="2021-04" db="EMBL/GenBank/DDBJ databases">
        <title>Oceanospirillales bacteria with DddD are important DMSP degraders in coastal seawater.</title>
        <authorList>
            <person name="Liu J."/>
        </authorList>
    </citation>
    <scope>NUCLEOTIDE SEQUENCE</scope>
    <source>
        <strain evidence="7">GY6</strain>
        <plasmid evidence="7">unnamed</plasmid>
    </source>
</reference>
<dbReference type="PROSITE" id="PS51257">
    <property type="entry name" value="PROKAR_LIPOPROTEIN"/>
    <property type="match status" value="1"/>
</dbReference>
<gene>
    <name evidence="7" type="ORF">KDX31_20655</name>
</gene>
<dbReference type="Pfam" id="PF13627">
    <property type="entry name" value="LptM_cons"/>
    <property type="match status" value="1"/>
</dbReference>
<comment type="subcellular location">
    <subcellularLocation>
        <location evidence="1">Cell outer membrane</location>
        <topology evidence="1">Lipid-anchor</topology>
    </subcellularLocation>
</comment>